<sequence>MRKVHKKFDAVPNCLQTPGCEEKRLDALRNKNKDAFKGPYGDKEVKDALEVIYLKKCAYCESDGKEAAPFQVDHYRPKKGVKDDPAHPGYYWLAYEWSNLILSCANCNRPKSTQFPVAGVRVSSHPMLNNNPEELNREHCLIVSAELTAEQPYIVNPETDDNPAAHFSFATDGRIGHKTTAGAYTIRVCDLMRDELVLKRKEIFDEVLLELLVQCKAYDIGEIDERQLWWGLLTVVRRFARRVKDDTKPYTACARTLWNNFRQLFFIPQPDHQARLNGVYEQVNQETNVLI</sequence>
<evidence type="ECO:0000259" key="1">
    <source>
        <dbReference type="SMART" id="SM00507"/>
    </source>
</evidence>
<dbReference type="OrthoDB" id="5918473at2"/>
<evidence type="ECO:0000313" key="3">
    <source>
        <dbReference type="Proteomes" id="UP000219452"/>
    </source>
</evidence>
<dbReference type="Proteomes" id="UP000219452">
    <property type="component" value="Unassembled WGS sequence"/>
</dbReference>
<dbReference type="Gene3D" id="1.10.30.50">
    <property type="match status" value="1"/>
</dbReference>
<organism evidence="2 3">
    <name type="scientific">Spirosoma fluviale</name>
    <dbReference type="NCBI Taxonomy" id="1597977"/>
    <lineage>
        <taxon>Bacteria</taxon>
        <taxon>Pseudomonadati</taxon>
        <taxon>Bacteroidota</taxon>
        <taxon>Cytophagia</taxon>
        <taxon>Cytophagales</taxon>
        <taxon>Cytophagaceae</taxon>
        <taxon>Spirosoma</taxon>
    </lineage>
</organism>
<dbReference type="SMART" id="SM00507">
    <property type="entry name" value="HNHc"/>
    <property type="match status" value="1"/>
</dbReference>
<proteinExistence type="predicted"/>
<dbReference type="InterPro" id="IPR003615">
    <property type="entry name" value="HNH_nuc"/>
</dbReference>
<dbReference type="InterPro" id="IPR002711">
    <property type="entry name" value="HNH"/>
</dbReference>
<feature type="domain" description="HNH nuclease" evidence="1">
    <location>
        <begin position="44"/>
        <end position="109"/>
    </location>
</feature>
<name>A0A286F9L7_9BACT</name>
<accession>A0A286F9L7</accession>
<dbReference type="GO" id="GO:0004519">
    <property type="term" value="F:endonuclease activity"/>
    <property type="evidence" value="ECO:0007669"/>
    <property type="project" value="InterPro"/>
</dbReference>
<protein>
    <submittedName>
        <fullName evidence="2">TIGR02646 family protein</fullName>
    </submittedName>
</protein>
<evidence type="ECO:0000313" key="2">
    <source>
        <dbReference type="EMBL" id="SOD79915.1"/>
    </source>
</evidence>
<dbReference type="AlphaFoldDB" id="A0A286F9L7"/>
<dbReference type="GO" id="GO:0008270">
    <property type="term" value="F:zinc ion binding"/>
    <property type="evidence" value="ECO:0007669"/>
    <property type="project" value="InterPro"/>
</dbReference>
<gene>
    <name evidence="2" type="ORF">SAMN06269250_1147</name>
</gene>
<dbReference type="Pfam" id="PF01844">
    <property type="entry name" value="HNH"/>
    <property type="match status" value="1"/>
</dbReference>
<dbReference type="EMBL" id="OCNH01000001">
    <property type="protein sequence ID" value="SOD79915.1"/>
    <property type="molecule type" value="Genomic_DNA"/>
</dbReference>
<dbReference type="CDD" id="cd00085">
    <property type="entry name" value="HNHc"/>
    <property type="match status" value="1"/>
</dbReference>
<dbReference type="RefSeq" id="WP_097124820.1">
    <property type="nucleotide sequence ID" value="NZ_OCNH01000001.1"/>
</dbReference>
<reference evidence="3" key="1">
    <citation type="submission" date="2017-09" db="EMBL/GenBank/DDBJ databases">
        <authorList>
            <person name="Varghese N."/>
            <person name="Submissions S."/>
        </authorList>
    </citation>
    <scope>NUCLEOTIDE SEQUENCE [LARGE SCALE GENOMIC DNA]</scope>
    <source>
        <strain evidence="3">DSM 29961</strain>
    </source>
</reference>
<keyword evidence="3" id="KW-1185">Reference proteome</keyword>
<dbReference type="GO" id="GO:0003676">
    <property type="term" value="F:nucleic acid binding"/>
    <property type="evidence" value="ECO:0007669"/>
    <property type="project" value="InterPro"/>
</dbReference>